<dbReference type="CDD" id="cd09854">
    <property type="entry name" value="PIN_VapC-like"/>
    <property type="match status" value="1"/>
</dbReference>
<dbReference type="EMBL" id="SSDS01000018">
    <property type="protein sequence ID" value="TXG78352.1"/>
    <property type="molecule type" value="Genomic_DNA"/>
</dbReference>
<evidence type="ECO:0008006" key="3">
    <source>
        <dbReference type="Google" id="ProtNLM"/>
    </source>
</evidence>
<sequence>MAKVFLDANIIIDLIEKRQVLSLDDLTGNEVYFSPLSIHILAYLFKYKMPEDGLLEALENYMAVAFDESVLQKALEGPTNDFEDNVQLQSADKAGCEVFLTYDKTLLKMSRFGQCKIIDRVPTKD</sequence>
<organism evidence="1 2">
    <name type="scientific">Candidatus Dojkabacteria bacterium</name>
    <dbReference type="NCBI Taxonomy" id="2099670"/>
    <lineage>
        <taxon>Bacteria</taxon>
        <taxon>Candidatus Dojkabacteria</taxon>
    </lineage>
</organism>
<gene>
    <name evidence="1" type="ORF">E6Q11_01170</name>
</gene>
<dbReference type="Proteomes" id="UP000321026">
    <property type="component" value="Unassembled WGS sequence"/>
</dbReference>
<name>A0A5C7JBH5_9BACT</name>
<comment type="caution">
    <text evidence="1">The sequence shown here is derived from an EMBL/GenBank/DDBJ whole genome shotgun (WGS) entry which is preliminary data.</text>
</comment>
<proteinExistence type="predicted"/>
<dbReference type="SUPFAM" id="SSF88723">
    <property type="entry name" value="PIN domain-like"/>
    <property type="match status" value="1"/>
</dbReference>
<protein>
    <recommendedName>
        <fullName evidence="3">PIN domain-containing protein</fullName>
    </recommendedName>
</protein>
<dbReference type="AlphaFoldDB" id="A0A5C7JBH5"/>
<evidence type="ECO:0000313" key="1">
    <source>
        <dbReference type="EMBL" id="TXG78352.1"/>
    </source>
</evidence>
<reference evidence="1 2" key="1">
    <citation type="submission" date="2018-09" db="EMBL/GenBank/DDBJ databases">
        <title>Metagenome Assembled Genomes from an Advanced Water Purification Facility.</title>
        <authorList>
            <person name="Stamps B.W."/>
            <person name="Spear J.R."/>
        </authorList>
    </citation>
    <scope>NUCLEOTIDE SEQUENCE [LARGE SCALE GENOMIC DNA]</scope>
    <source>
        <strain evidence="1">Bin_63_2</strain>
    </source>
</reference>
<accession>A0A5C7JBH5</accession>
<dbReference type="InterPro" id="IPR029060">
    <property type="entry name" value="PIN-like_dom_sf"/>
</dbReference>
<evidence type="ECO:0000313" key="2">
    <source>
        <dbReference type="Proteomes" id="UP000321026"/>
    </source>
</evidence>